<dbReference type="GO" id="GO:0030288">
    <property type="term" value="C:outer membrane-bounded periplasmic space"/>
    <property type="evidence" value="ECO:0007669"/>
    <property type="project" value="UniProtKB-ARBA"/>
</dbReference>
<comment type="similarity">
    <text evidence="2">Belongs to the bacterial solute-binding protein 5 family.</text>
</comment>
<comment type="caution">
    <text evidence="5">The sequence shown here is derived from an EMBL/GenBank/DDBJ whole genome shotgun (WGS) entry which is preliminary data.</text>
</comment>
<dbReference type="PANTHER" id="PTHR30290">
    <property type="entry name" value="PERIPLASMIC BINDING COMPONENT OF ABC TRANSPORTER"/>
    <property type="match status" value="1"/>
</dbReference>
<organism evidence="5 6">
    <name type="scientific">Primorskyibacter sedentarius</name>
    <dbReference type="NCBI Taxonomy" id="745311"/>
    <lineage>
        <taxon>Bacteria</taxon>
        <taxon>Pseudomonadati</taxon>
        <taxon>Pseudomonadota</taxon>
        <taxon>Alphaproteobacteria</taxon>
        <taxon>Rhodobacterales</taxon>
        <taxon>Roseobacteraceae</taxon>
        <taxon>Primorskyibacter</taxon>
    </lineage>
</organism>
<dbReference type="CDD" id="cd08491">
    <property type="entry name" value="PBP2_NikA_DppA_OppA_like_12"/>
    <property type="match status" value="1"/>
</dbReference>
<dbReference type="Gene3D" id="3.10.105.10">
    <property type="entry name" value="Dipeptide-binding Protein, Domain 3"/>
    <property type="match status" value="1"/>
</dbReference>
<dbReference type="GO" id="GO:0043190">
    <property type="term" value="C:ATP-binding cassette (ABC) transporter complex"/>
    <property type="evidence" value="ECO:0007669"/>
    <property type="project" value="InterPro"/>
</dbReference>
<evidence type="ECO:0000313" key="5">
    <source>
        <dbReference type="EMBL" id="TCS66494.1"/>
    </source>
</evidence>
<reference evidence="5 6" key="1">
    <citation type="submission" date="2019-03" db="EMBL/GenBank/DDBJ databases">
        <title>Genomic Encyclopedia of Type Strains, Phase IV (KMG-IV): sequencing the most valuable type-strain genomes for metagenomic binning, comparative biology and taxonomic classification.</title>
        <authorList>
            <person name="Goeker M."/>
        </authorList>
    </citation>
    <scope>NUCLEOTIDE SEQUENCE [LARGE SCALE GENOMIC DNA]</scope>
    <source>
        <strain evidence="5 6">DSM 104836</strain>
    </source>
</reference>
<keyword evidence="6" id="KW-1185">Reference proteome</keyword>
<dbReference type="AlphaFoldDB" id="A0A4R3JJQ9"/>
<dbReference type="Pfam" id="PF00496">
    <property type="entry name" value="SBP_bac_5"/>
    <property type="match status" value="1"/>
</dbReference>
<dbReference type="RefSeq" id="WP_132242615.1">
    <property type="nucleotide sequence ID" value="NZ_SLZU01000002.1"/>
</dbReference>
<dbReference type="InterPro" id="IPR039424">
    <property type="entry name" value="SBP_5"/>
</dbReference>
<dbReference type="EMBL" id="SLZU01000002">
    <property type="protein sequence ID" value="TCS66494.1"/>
    <property type="molecule type" value="Genomic_DNA"/>
</dbReference>
<keyword evidence="3" id="KW-0732">Signal</keyword>
<evidence type="ECO:0000313" key="6">
    <source>
        <dbReference type="Proteomes" id="UP000295696"/>
    </source>
</evidence>
<evidence type="ECO:0000256" key="2">
    <source>
        <dbReference type="ARBA" id="ARBA00005695"/>
    </source>
</evidence>
<dbReference type="GO" id="GO:1904680">
    <property type="term" value="F:peptide transmembrane transporter activity"/>
    <property type="evidence" value="ECO:0007669"/>
    <property type="project" value="TreeGrafter"/>
</dbReference>
<dbReference type="InterPro" id="IPR030678">
    <property type="entry name" value="Peptide/Ni-bd"/>
</dbReference>
<comment type="subcellular location">
    <subcellularLocation>
        <location evidence="1">Periplasm</location>
    </subcellularLocation>
</comment>
<dbReference type="GO" id="GO:0015833">
    <property type="term" value="P:peptide transport"/>
    <property type="evidence" value="ECO:0007669"/>
    <property type="project" value="TreeGrafter"/>
</dbReference>
<dbReference type="PIRSF" id="PIRSF002741">
    <property type="entry name" value="MppA"/>
    <property type="match status" value="1"/>
</dbReference>
<dbReference type="Gene3D" id="3.90.76.10">
    <property type="entry name" value="Dipeptide-binding Protein, Domain 1"/>
    <property type="match status" value="1"/>
</dbReference>
<dbReference type="OrthoDB" id="9803988at2"/>
<name>A0A4R3JJQ9_9RHOB</name>
<dbReference type="SUPFAM" id="SSF53850">
    <property type="entry name" value="Periplasmic binding protein-like II"/>
    <property type="match status" value="1"/>
</dbReference>
<accession>A0A4R3JJQ9</accession>
<evidence type="ECO:0000259" key="4">
    <source>
        <dbReference type="Pfam" id="PF00496"/>
    </source>
</evidence>
<feature type="signal peptide" evidence="3">
    <location>
        <begin position="1"/>
        <end position="22"/>
    </location>
</feature>
<feature type="domain" description="Solute-binding protein family 5" evidence="4">
    <location>
        <begin position="70"/>
        <end position="421"/>
    </location>
</feature>
<evidence type="ECO:0000256" key="1">
    <source>
        <dbReference type="ARBA" id="ARBA00004418"/>
    </source>
</evidence>
<gene>
    <name evidence="5" type="ORF">EDD52_102311</name>
</gene>
<dbReference type="Gene3D" id="3.40.190.10">
    <property type="entry name" value="Periplasmic binding protein-like II"/>
    <property type="match status" value="1"/>
</dbReference>
<feature type="chain" id="PRO_5020470396" evidence="3">
    <location>
        <begin position="23"/>
        <end position="500"/>
    </location>
</feature>
<evidence type="ECO:0000256" key="3">
    <source>
        <dbReference type="SAM" id="SignalP"/>
    </source>
</evidence>
<protein>
    <submittedName>
        <fullName evidence="5">Peptide/nickel transport system substrate-binding protein</fullName>
    </submittedName>
</protein>
<proteinExistence type="inferred from homology"/>
<sequence length="500" mass="54915">MDFRKYLYGSALALVAASPALAQDTSVTIVLNEDLEVVEPCESSRSNIGRVLQQNIAETMVELNTANGSLMPRLAESWEAVDEDTWKFTLRDGVTFSDGSTLDAADVKHSYDRAISDQIICEIGAKFFGGMTLDFNVIDDLTFEVTSDPAQPILPLLMSTLTIVPSETPFEFMQMPVGTGAYVMTERNQGQSIVLERRDDYWGEAPEVTKATYLFRSDDAVRAAMVATGEADIVPQINEVDATNPATDFAYPNSETTYVRLDTSIAPLDDVRVRKALNMAVDREAFLGTLLPQDAVIATHMVPPSTLGVNPDLKPLAFDVDGARALLAEAKADGVPVDAEITMIARLGNFPNVTEISEALTQMWGDIGLSVNLRMTEVAEWVDLYSKPFAEDRGPSMVMAQHDNNRGDPVFSMYFKYACDGLQSGTCDEGLDQMIADATAATGEDRGPKWTEVFNKIHNDLVSDVFLFHMVGFSRVSERLDFTPTIATNSELQLSQIKFK</sequence>
<dbReference type="InterPro" id="IPR000914">
    <property type="entry name" value="SBP_5_dom"/>
</dbReference>
<dbReference type="Proteomes" id="UP000295696">
    <property type="component" value="Unassembled WGS sequence"/>
</dbReference>